<dbReference type="InterPro" id="IPR027417">
    <property type="entry name" value="P-loop_NTPase"/>
</dbReference>
<dbReference type="RefSeq" id="WP_090991631.1">
    <property type="nucleotide sequence ID" value="NZ_FOPP01000001.1"/>
</dbReference>
<sequence length="228" mass="25562">MKPQFVIIAGPNGAGKSLYGHIYVPAGTEIFNGDLIFAGLVKKYPAYDPQILAGGVPMQLEKDKDYAIKNRLNFGFETNYANDMASEISLEFNHAGYESTLLYFGLNDLENSRARVKTRFALGGHNVPIDTINFNMKEGIRRVRENLGLYDHILFADTSVMGTAPIIAYYHKVDNELKILDDKAKWFEKKFVKSLAELERSRSVTLDKTNYLGIKRKKGTELDGGLGL</sequence>
<dbReference type="PANTHER" id="PTHR39206:SF1">
    <property type="entry name" value="SLL8004 PROTEIN"/>
    <property type="match status" value="1"/>
</dbReference>
<dbReference type="Proteomes" id="UP000199666">
    <property type="component" value="Unassembled WGS sequence"/>
</dbReference>
<dbReference type="OrthoDB" id="9791543at2"/>
<dbReference type="EMBL" id="FOPP01000001">
    <property type="protein sequence ID" value="SFG58136.1"/>
    <property type="molecule type" value="Genomic_DNA"/>
</dbReference>
<dbReference type="SUPFAM" id="SSF52540">
    <property type="entry name" value="P-loop containing nucleoside triphosphate hydrolases"/>
    <property type="match status" value="1"/>
</dbReference>
<protein>
    <submittedName>
        <fullName evidence="1">Predicted ABC-type ATPase</fullName>
    </submittedName>
</protein>
<name>A0A1I2T6J5_9SPHI</name>
<dbReference type="PANTHER" id="PTHR39206">
    <property type="entry name" value="SLL8004 PROTEIN"/>
    <property type="match status" value="1"/>
</dbReference>
<dbReference type="AlphaFoldDB" id="A0A1I2T6J5"/>
<keyword evidence="2" id="KW-1185">Reference proteome</keyword>
<evidence type="ECO:0000313" key="1">
    <source>
        <dbReference type="EMBL" id="SFG58136.1"/>
    </source>
</evidence>
<reference evidence="1 2" key="1">
    <citation type="submission" date="2016-10" db="EMBL/GenBank/DDBJ databases">
        <authorList>
            <person name="de Groot N.N."/>
        </authorList>
    </citation>
    <scope>NUCLEOTIDE SEQUENCE [LARGE SCALE GENOMIC DNA]</scope>
    <source>
        <strain evidence="1 2">DSM 18684</strain>
    </source>
</reference>
<proteinExistence type="predicted"/>
<organism evidence="1 2">
    <name type="scientific">Pedobacter insulae</name>
    <dbReference type="NCBI Taxonomy" id="414048"/>
    <lineage>
        <taxon>Bacteria</taxon>
        <taxon>Pseudomonadati</taxon>
        <taxon>Bacteroidota</taxon>
        <taxon>Sphingobacteriia</taxon>
        <taxon>Sphingobacteriales</taxon>
        <taxon>Sphingobacteriaceae</taxon>
        <taxon>Pedobacter</taxon>
    </lineage>
</organism>
<evidence type="ECO:0000313" key="2">
    <source>
        <dbReference type="Proteomes" id="UP000199666"/>
    </source>
</evidence>
<accession>A0A1I2T6J5</accession>
<dbReference type="STRING" id="414048.SAMN04489864_101136"/>
<dbReference type="Gene3D" id="3.40.50.300">
    <property type="entry name" value="P-loop containing nucleotide triphosphate hydrolases"/>
    <property type="match status" value="1"/>
</dbReference>
<gene>
    <name evidence="1" type="ORF">SAMN04489864_101136</name>
</gene>